<evidence type="ECO:0000256" key="2">
    <source>
        <dbReference type="ARBA" id="ARBA00012344"/>
    </source>
</evidence>
<organism evidence="6 7">
    <name type="scientific">Glossina palpalis gambiensis</name>
    <dbReference type="NCBI Taxonomy" id="67801"/>
    <lineage>
        <taxon>Eukaryota</taxon>
        <taxon>Metazoa</taxon>
        <taxon>Ecdysozoa</taxon>
        <taxon>Arthropoda</taxon>
        <taxon>Hexapoda</taxon>
        <taxon>Insecta</taxon>
        <taxon>Pterygota</taxon>
        <taxon>Neoptera</taxon>
        <taxon>Endopterygota</taxon>
        <taxon>Diptera</taxon>
        <taxon>Brachycera</taxon>
        <taxon>Muscomorpha</taxon>
        <taxon>Hippoboscoidea</taxon>
        <taxon>Glossinidae</taxon>
        <taxon>Glossina</taxon>
    </lineage>
</organism>
<dbReference type="InterPro" id="IPR013024">
    <property type="entry name" value="GGCT-like"/>
</dbReference>
<proteinExistence type="inferred from homology"/>
<feature type="region of interest" description="Disordered" evidence="5">
    <location>
        <begin position="1"/>
        <end position="22"/>
    </location>
</feature>
<keyword evidence="3" id="KW-0456">Lyase</keyword>
<evidence type="ECO:0000256" key="3">
    <source>
        <dbReference type="ARBA" id="ARBA00023239"/>
    </source>
</evidence>
<evidence type="ECO:0000256" key="1">
    <source>
        <dbReference type="ARBA" id="ARBA00009662"/>
    </source>
</evidence>
<name>A0A1B0AVD4_9MUSC</name>
<dbReference type="GO" id="GO:0061928">
    <property type="term" value="F:glutathione specific gamma-glutamylcyclotransferase activity"/>
    <property type="evidence" value="ECO:0007669"/>
    <property type="project" value="UniProtKB-EC"/>
</dbReference>
<dbReference type="SUPFAM" id="SSF110857">
    <property type="entry name" value="Gamma-glutamyl cyclotransferase-like"/>
    <property type="match status" value="1"/>
</dbReference>
<comment type="catalytic activity">
    <reaction evidence="4">
        <text>glutathione = L-cysteinylglycine + 5-oxo-L-proline</text>
        <dbReference type="Rhea" id="RHEA:47724"/>
        <dbReference type="ChEBI" id="CHEBI:57925"/>
        <dbReference type="ChEBI" id="CHEBI:58402"/>
        <dbReference type="ChEBI" id="CHEBI:61694"/>
        <dbReference type="EC" id="4.3.2.7"/>
    </reaction>
</comment>
<dbReference type="InterPro" id="IPR006840">
    <property type="entry name" value="ChaC"/>
</dbReference>
<evidence type="ECO:0000313" key="6">
    <source>
        <dbReference type="EnsemblMetazoa" id="GPPI009931-PA"/>
    </source>
</evidence>
<dbReference type="GO" id="GO:0006751">
    <property type="term" value="P:glutathione catabolic process"/>
    <property type="evidence" value="ECO:0007669"/>
    <property type="project" value="InterPro"/>
</dbReference>
<evidence type="ECO:0000313" key="7">
    <source>
        <dbReference type="Proteomes" id="UP000092460"/>
    </source>
</evidence>
<dbReference type="Pfam" id="PF04752">
    <property type="entry name" value="ChaC"/>
    <property type="match status" value="1"/>
</dbReference>
<sequence>MSADNFDAPLQPPQSPNDDNLPQQFEDLFLNCHFSAESDEENDLTGATATNNDEPFCWVFGYGSLCWNPGFEYERSITGYIKGFVRRFWQGNITHRGTPEKPGRVATLVEDNEGLCWGCAYKITGQVALDYLKQRECTLGGYRTVKTKFYPRISSYETPFIGKAEEVIVYLADIHSRHWLGEDIPERIAQQIVECRGPSGHNAEYLLRLAQFMHDELPDVDDEHLFVLESLVLNELQLRKIPLGSVMGANPAQIRRDDDLREHLKMSANFQFTSRMPERKLRCLNI</sequence>
<dbReference type="PANTHER" id="PTHR12192:SF26">
    <property type="entry name" value="GLUTATHIONE-SPECIFIC GAMMA-GLUTAMYLCYCLOTRANSFERASE 1"/>
    <property type="match status" value="1"/>
</dbReference>
<dbReference type="EMBL" id="JXJN01004182">
    <property type="status" value="NOT_ANNOTATED_CDS"/>
    <property type="molecule type" value="Genomic_DNA"/>
</dbReference>
<dbReference type="Proteomes" id="UP000092460">
    <property type="component" value="Unassembled WGS sequence"/>
</dbReference>
<dbReference type="EMBL" id="JXJN01004184">
    <property type="status" value="NOT_ANNOTATED_CDS"/>
    <property type="molecule type" value="Genomic_DNA"/>
</dbReference>
<dbReference type="EnsemblMetazoa" id="GPPI009931-RA">
    <property type="protein sequence ID" value="GPPI009931-PA"/>
    <property type="gene ID" value="GPPI009931"/>
</dbReference>
<dbReference type="EMBL" id="JXJN01004183">
    <property type="status" value="NOT_ANNOTATED_CDS"/>
    <property type="molecule type" value="Genomic_DNA"/>
</dbReference>
<dbReference type="AlphaFoldDB" id="A0A1B0AVD4"/>
<dbReference type="FunFam" id="3.10.490.10:FF:000017">
    <property type="entry name" value="Gamma-glutamylcyclotransferase"/>
    <property type="match status" value="1"/>
</dbReference>
<evidence type="ECO:0000256" key="5">
    <source>
        <dbReference type="SAM" id="MobiDB-lite"/>
    </source>
</evidence>
<reference evidence="6" key="2">
    <citation type="submission" date="2020-05" db="UniProtKB">
        <authorList>
            <consortium name="EnsemblMetazoa"/>
        </authorList>
    </citation>
    <scope>IDENTIFICATION</scope>
    <source>
        <strain evidence="6">IAEA</strain>
    </source>
</reference>
<dbReference type="STRING" id="67801.A0A1B0AVD4"/>
<dbReference type="GO" id="GO:0005737">
    <property type="term" value="C:cytoplasm"/>
    <property type="evidence" value="ECO:0007669"/>
    <property type="project" value="TreeGrafter"/>
</dbReference>
<dbReference type="CDD" id="cd06661">
    <property type="entry name" value="GGCT_like"/>
    <property type="match status" value="1"/>
</dbReference>
<dbReference type="Gene3D" id="3.10.490.10">
    <property type="entry name" value="Gamma-glutamyl cyclotransferase-like"/>
    <property type="match status" value="1"/>
</dbReference>
<comment type="similarity">
    <text evidence="1">Belongs to the gamma-glutamylcyclotransferase family. ChaC subfamily.</text>
</comment>
<protein>
    <recommendedName>
        <fullName evidence="2">glutathione-specific gamma-glutamylcyclotransferase</fullName>
        <ecNumber evidence="2">4.3.2.7</ecNumber>
    </recommendedName>
</protein>
<reference evidence="7" key="1">
    <citation type="submission" date="2015-01" db="EMBL/GenBank/DDBJ databases">
        <authorList>
            <person name="Aksoy S."/>
            <person name="Warren W."/>
            <person name="Wilson R.K."/>
        </authorList>
    </citation>
    <scope>NUCLEOTIDE SEQUENCE [LARGE SCALE GENOMIC DNA]</scope>
    <source>
        <strain evidence="7">IAEA</strain>
    </source>
</reference>
<dbReference type="VEuPathDB" id="VectorBase:GPPI009931"/>
<dbReference type="EC" id="4.3.2.7" evidence="2"/>
<dbReference type="PANTHER" id="PTHR12192">
    <property type="entry name" value="CATION TRANSPORT PROTEIN CHAC-RELATED"/>
    <property type="match status" value="1"/>
</dbReference>
<dbReference type="InterPro" id="IPR036568">
    <property type="entry name" value="GGCT-like_sf"/>
</dbReference>
<keyword evidence="7" id="KW-1185">Reference proteome</keyword>
<evidence type="ECO:0000256" key="4">
    <source>
        <dbReference type="ARBA" id="ARBA00048073"/>
    </source>
</evidence>
<accession>A0A1B0AVD4</accession>